<gene>
    <name evidence="4" type="ORF">AXG93_4831s1540</name>
    <name evidence="3" type="ORF">Mp_3g24250</name>
</gene>
<protein>
    <recommendedName>
        <fullName evidence="7">SM/Sec1-family protein</fullName>
    </recommendedName>
</protein>
<reference evidence="4 5" key="1">
    <citation type="submission" date="2016-03" db="EMBL/GenBank/DDBJ databases">
        <title>Mechanisms controlling the formation of the plant cell surface in tip-growing cells are functionally conserved among land plants.</title>
        <authorList>
            <person name="Honkanen S."/>
            <person name="Jones V.A."/>
            <person name="Morieri G."/>
            <person name="Champion C."/>
            <person name="Hetherington A.J."/>
            <person name="Kelly S."/>
            <person name="Saint-Marcoux D."/>
            <person name="Proust H."/>
            <person name="Prescott H."/>
            <person name="Dolan L."/>
        </authorList>
    </citation>
    <scope>NUCLEOTIDE SEQUENCE [LARGE SCALE GENOMIC DNA]</scope>
    <source>
        <strain evidence="5">cv. Tak-1 and cv. Tak-2</strain>
        <tissue evidence="4">Whole gametophyte</tissue>
    </source>
</reference>
<dbReference type="InterPro" id="IPR036045">
    <property type="entry name" value="Sec1-like_sf"/>
</dbReference>
<dbReference type="GO" id="GO:0016192">
    <property type="term" value="P:vesicle-mediated transport"/>
    <property type="evidence" value="ECO:0007669"/>
    <property type="project" value="InterPro"/>
</dbReference>
<dbReference type="PANTHER" id="PTHR11679">
    <property type="entry name" value="VESICLE PROTEIN SORTING-ASSOCIATED"/>
    <property type="match status" value="1"/>
</dbReference>
<evidence type="ECO:0008006" key="7">
    <source>
        <dbReference type="Google" id="ProtNLM"/>
    </source>
</evidence>
<dbReference type="EMBL" id="LVLJ01001470">
    <property type="protein sequence ID" value="OAE29392.1"/>
    <property type="molecule type" value="Genomic_DNA"/>
</dbReference>
<dbReference type="Proteomes" id="UP000077202">
    <property type="component" value="Unassembled WGS sequence"/>
</dbReference>
<dbReference type="SUPFAM" id="SSF56815">
    <property type="entry name" value="Sec1/munc18-like (SM) proteins"/>
    <property type="match status" value="1"/>
</dbReference>
<accession>A0A176WAF1</accession>
<evidence type="ECO:0000313" key="3">
    <source>
        <dbReference type="EMBL" id="BBN06830.1"/>
    </source>
</evidence>
<evidence type="ECO:0000313" key="5">
    <source>
        <dbReference type="Proteomes" id="UP000077202"/>
    </source>
</evidence>
<reference evidence="3" key="2">
    <citation type="journal article" date="2019" name="Curr. Biol.">
        <title>Chromatin organization in early land plants reveals an ancestral association between H3K27me3, transposons, and constitutive heterochromatin.</title>
        <authorList>
            <person name="Montgomery S.A."/>
            <person name="Tanizawa Y."/>
            <person name="Galik B."/>
            <person name="Wang N."/>
            <person name="Ito T."/>
            <person name="Mochizuki T."/>
            <person name="Akimcheva S."/>
            <person name="Bowman J."/>
            <person name="Cognat V."/>
            <person name="Drouard L."/>
            <person name="Ekker H."/>
            <person name="Houng S."/>
            <person name="Kohchi T."/>
            <person name="Lin S."/>
            <person name="Liu L.D."/>
            <person name="Nakamura Y."/>
            <person name="Valeeva L.R."/>
            <person name="Shakirov E.V."/>
            <person name="Shippen D.E."/>
            <person name="Wei W."/>
            <person name="Yagura M."/>
            <person name="Yamaoka S."/>
            <person name="Yamato K.T."/>
            <person name="Liu C."/>
            <person name="Berger F."/>
        </authorList>
    </citation>
    <scope>NUCLEOTIDE SEQUENCE [LARGE SCALE GENOMIC DNA]</scope>
    <source>
        <strain evidence="3">Tak-1</strain>
    </source>
</reference>
<dbReference type="InterPro" id="IPR043154">
    <property type="entry name" value="Sec-1-like_dom1"/>
</dbReference>
<evidence type="ECO:0000313" key="4">
    <source>
        <dbReference type="EMBL" id="OAE29392.1"/>
    </source>
</evidence>
<evidence type="ECO:0000313" key="6">
    <source>
        <dbReference type="Proteomes" id="UP001162541"/>
    </source>
</evidence>
<name>A0A176WAF1_MARPO</name>
<dbReference type="InterPro" id="IPR043127">
    <property type="entry name" value="Sec-1-like_dom3a"/>
</dbReference>
<dbReference type="Gene3D" id="3.40.50.1910">
    <property type="match status" value="1"/>
</dbReference>
<feature type="region of interest" description="Disordered" evidence="2">
    <location>
        <begin position="538"/>
        <end position="599"/>
    </location>
</feature>
<dbReference type="Pfam" id="PF00995">
    <property type="entry name" value="Sec1"/>
    <property type="match status" value="1"/>
</dbReference>
<dbReference type="EMBL" id="AP019868">
    <property type="protein sequence ID" value="BBN06830.1"/>
    <property type="molecule type" value="Genomic_DNA"/>
</dbReference>
<sequence length="663" mass="74821">MSVSDGDSSHGGWKNFRQTTRDRLLLEMLRSARGNNAANWKVLIMDDVTVKIMSNACKMADITEEGISLVEDLNKRRQPLPALEAVYFIQPTRDSVQKFMGDMNGKSPLYKKSYVFFSSPLGRDLLNIIKGEPLLLSRIAALREMNLEYLTIDTQGFSTDNDRALVELFGELSEGTRDYEVCLDTIAYRLSTVFASLKEFPLVRYRAARSAAANSVSTTTARDLVPTKMAAALWERLMKYKSSLANFPQTETCELIIVDRSVDPVAPIIHEWTYDAMCHDLLDMDGNKFMYEVTTGTGKVEKKEVLLEEHDPVWLELRDLHIAEVNLKLDDKMQQFGAKNKAAQIRLGAKEGQELSTRDMQKMVQALPQYRDQLEKLSLHIHIATVLNKKIKDEGLSDVGNLEQEFVFGDATSKELINILNVKQDLSAENKLRLLMIYAATHPEKLDATKRLQWMKLARLTGDDMNAINNMEYLGVSVSKKPTSGFSLKFGARKNKRPLRKERNQEEEGWQLSRFYPVLQDLVEDLVKGELSKDEYPYVKEPVGPLPATQAANPNSPGGATKPAVHSRRTNRPATSTWANKGRSYDDGSVDGRSVSNNHNHKPYGRRIFVFVIGGITRSELRIAHKLTAQLRREVVIGCTSVDSPQQFTRKLKALSNLDDVDL</sequence>
<dbReference type="Gene3D" id="1.25.40.60">
    <property type="match status" value="1"/>
</dbReference>
<dbReference type="AlphaFoldDB" id="A0A176WAF1"/>
<proteinExistence type="inferred from homology"/>
<comment type="similarity">
    <text evidence="1">Belongs to the STXBP/unc-18/SEC1 family.</text>
</comment>
<dbReference type="InterPro" id="IPR027482">
    <property type="entry name" value="Sec1-like_dom2"/>
</dbReference>
<evidence type="ECO:0000256" key="1">
    <source>
        <dbReference type="ARBA" id="ARBA00009884"/>
    </source>
</evidence>
<dbReference type="Proteomes" id="UP001162541">
    <property type="component" value="Chromosome 3"/>
</dbReference>
<organism evidence="4 5">
    <name type="scientific">Marchantia polymorpha subsp. ruderalis</name>
    <dbReference type="NCBI Taxonomy" id="1480154"/>
    <lineage>
        <taxon>Eukaryota</taxon>
        <taxon>Viridiplantae</taxon>
        <taxon>Streptophyta</taxon>
        <taxon>Embryophyta</taxon>
        <taxon>Marchantiophyta</taxon>
        <taxon>Marchantiopsida</taxon>
        <taxon>Marchantiidae</taxon>
        <taxon>Marchantiales</taxon>
        <taxon>Marchantiaceae</taxon>
        <taxon>Marchantia</taxon>
    </lineage>
</organism>
<dbReference type="PIRSF" id="PIRSF005715">
    <property type="entry name" value="VPS45_Sec1"/>
    <property type="match status" value="1"/>
</dbReference>
<dbReference type="InterPro" id="IPR001619">
    <property type="entry name" value="Sec1-like"/>
</dbReference>
<reference evidence="6" key="3">
    <citation type="journal article" date="2020" name="Curr. Biol.">
        <title>Chromatin organization in early land plants reveals an ancestral association between H3K27me3, transposons, and constitutive heterochromatin.</title>
        <authorList>
            <person name="Montgomery S.A."/>
            <person name="Tanizawa Y."/>
            <person name="Galik B."/>
            <person name="Wang N."/>
            <person name="Ito T."/>
            <person name="Mochizuki T."/>
            <person name="Akimcheva S."/>
            <person name="Bowman J.L."/>
            <person name="Cognat V."/>
            <person name="Marechal-Drouard L."/>
            <person name="Ekker H."/>
            <person name="Hong S.F."/>
            <person name="Kohchi T."/>
            <person name="Lin S.S."/>
            <person name="Liu L.D."/>
            <person name="Nakamura Y."/>
            <person name="Valeeva L.R."/>
            <person name="Shakirov E.V."/>
            <person name="Shippen D.E."/>
            <person name="Wei W.L."/>
            <person name="Yagura M."/>
            <person name="Yamaoka S."/>
            <person name="Yamato K.T."/>
            <person name="Liu C."/>
            <person name="Berger F."/>
        </authorList>
    </citation>
    <scope>NUCLEOTIDE SEQUENCE [LARGE SCALE GENOMIC DNA]</scope>
    <source>
        <strain evidence="6">Tak-1</strain>
    </source>
</reference>
<dbReference type="Gene3D" id="3.90.830.10">
    <property type="entry name" value="Syntaxin Binding Protein 1, Chain A, domain 2"/>
    <property type="match status" value="1"/>
</dbReference>
<evidence type="ECO:0000256" key="2">
    <source>
        <dbReference type="SAM" id="MobiDB-lite"/>
    </source>
</evidence>
<dbReference type="Gene3D" id="3.40.50.2060">
    <property type="match status" value="1"/>
</dbReference>
<keyword evidence="5" id="KW-1185">Reference proteome</keyword>